<dbReference type="InterPro" id="IPR009241">
    <property type="entry name" value="HigB-like"/>
</dbReference>
<dbReference type="Pfam" id="PF05973">
    <property type="entry name" value="Gp49"/>
    <property type="match status" value="1"/>
</dbReference>
<protein>
    <submittedName>
        <fullName evidence="1">Type II toxin-antitoxin system RelE/ParE family toxin</fullName>
    </submittedName>
</protein>
<dbReference type="PIRSF" id="PIRSF028744">
    <property type="entry name" value="Addict_mod_HI1419"/>
    <property type="match status" value="1"/>
</dbReference>
<reference evidence="1 2" key="1">
    <citation type="submission" date="2021-04" db="EMBL/GenBank/DDBJ databases">
        <title>Genomics, taxonomy and metabolism of representatives of sulfur bacteria of the genus Thiothrix: Thiothrix fructosivorans QT, Thiothrix unzii A1T and three new species, Thiothrix subterranea sp. nov., Thiothrix litoralis sp. nov. and 'Candidatus Thiothrix anitrata' sp. nov.</title>
        <authorList>
            <person name="Ravin N.V."/>
            <person name="Smolyakov D."/>
            <person name="Rudenko T.S."/>
            <person name="Mardanov A.V."/>
            <person name="Beletsky A.V."/>
            <person name="Markov N.D."/>
            <person name="Fomenkov A.I."/>
            <person name="Roberts R.J."/>
            <person name="Karnachuk O.V."/>
            <person name="Novikov A."/>
            <person name="Grabovich M.Y."/>
        </authorList>
    </citation>
    <scope>NUCLEOTIDE SEQUENCE [LARGE SCALE GENOMIC DNA]</scope>
    <source>
        <strain evidence="1 2">AS</strain>
    </source>
</reference>
<evidence type="ECO:0000313" key="2">
    <source>
        <dbReference type="Proteomes" id="UP000672039"/>
    </source>
</evidence>
<gene>
    <name evidence="1" type="ORF">J9253_07605</name>
</gene>
<proteinExistence type="predicted"/>
<evidence type="ECO:0000313" key="1">
    <source>
        <dbReference type="EMBL" id="QTR47775.1"/>
    </source>
</evidence>
<dbReference type="NCBIfam" id="TIGR02683">
    <property type="entry name" value="upstrm_HI1419"/>
    <property type="match status" value="1"/>
</dbReference>
<organism evidence="1 2">
    <name type="scientific">Thiothrix litoralis</name>
    <dbReference type="NCBI Taxonomy" id="2891210"/>
    <lineage>
        <taxon>Bacteria</taxon>
        <taxon>Pseudomonadati</taxon>
        <taxon>Pseudomonadota</taxon>
        <taxon>Gammaproteobacteria</taxon>
        <taxon>Thiotrichales</taxon>
        <taxon>Thiotrichaceae</taxon>
        <taxon>Thiothrix</taxon>
    </lineage>
</organism>
<accession>A0ABX7X3R8</accession>
<name>A0ABX7X3R8_9GAMM</name>
<dbReference type="EMBL" id="CP072801">
    <property type="protein sequence ID" value="QTR47775.1"/>
    <property type="molecule type" value="Genomic_DNA"/>
</dbReference>
<dbReference type="Proteomes" id="UP000672039">
    <property type="component" value="Chromosome"/>
</dbReference>
<dbReference type="RefSeq" id="WP_210224015.1">
    <property type="nucleotide sequence ID" value="NZ_CP072801.1"/>
</dbReference>
<sequence>MENYGVTKYQTPDGKIPLDEWLADLRDKRARSRIAIRIDRLSIGLFGDWKPVGEGVCELRVDVGAGYRVYYGRHGQELVILLCGGDKSSQQADIRQAIQYWKKFKVEQNGNSTLQ</sequence>
<dbReference type="PANTHER" id="PTHR41791:SF1">
    <property type="entry name" value="SSL7039 PROTEIN"/>
    <property type="match status" value="1"/>
</dbReference>
<dbReference type="PANTHER" id="PTHR41791">
    <property type="entry name" value="SSL7039 PROTEIN"/>
    <property type="match status" value="1"/>
</dbReference>
<dbReference type="InterPro" id="IPR014056">
    <property type="entry name" value="TypeIITA-like_toxin_pred"/>
</dbReference>
<keyword evidence="2" id="KW-1185">Reference proteome</keyword>